<gene>
    <name evidence="1" type="ORF">OBE_06220</name>
</gene>
<comment type="caution">
    <text evidence="1">The sequence shown here is derived from an EMBL/GenBank/DDBJ whole genome shotgun (WGS) entry which is preliminary data.</text>
</comment>
<keyword evidence="1" id="KW-0449">Lipoprotein</keyword>
<dbReference type="AlphaFoldDB" id="K1U2Z5"/>
<reference evidence="1" key="1">
    <citation type="journal article" date="2013" name="Environ. Microbiol.">
        <title>Microbiota from the distal guts of lean and obese adolescents exhibit partial functional redundancy besides clear differences in community structure.</title>
        <authorList>
            <person name="Ferrer M."/>
            <person name="Ruiz A."/>
            <person name="Lanza F."/>
            <person name="Haange S.B."/>
            <person name="Oberbach A."/>
            <person name="Till H."/>
            <person name="Bargiela R."/>
            <person name="Campoy C."/>
            <person name="Segura M.T."/>
            <person name="Richter M."/>
            <person name="von Bergen M."/>
            <person name="Seifert J."/>
            <person name="Suarez A."/>
        </authorList>
    </citation>
    <scope>NUCLEOTIDE SEQUENCE</scope>
</reference>
<dbReference type="InterPro" id="IPR015943">
    <property type="entry name" value="WD40/YVTN_repeat-like_dom_sf"/>
</dbReference>
<evidence type="ECO:0000313" key="1">
    <source>
        <dbReference type="EMBL" id="EKC65906.1"/>
    </source>
</evidence>
<dbReference type="Pfam" id="PF16819">
    <property type="entry name" value="DUF5074"/>
    <property type="match status" value="1"/>
</dbReference>
<accession>K1U2Z5</accession>
<dbReference type="Gene3D" id="2.130.10.10">
    <property type="entry name" value="YVTN repeat-like/Quinoprotein amine dehydrogenase"/>
    <property type="match status" value="1"/>
</dbReference>
<organism evidence="1">
    <name type="scientific">human gut metagenome</name>
    <dbReference type="NCBI Taxonomy" id="408170"/>
    <lineage>
        <taxon>unclassified sequences</taxon>
        <taxon>metagenomes</taxon>
        <taxon>organismal metagenomes</taxon>
    </lineage>
</organism>
<feature type="non-terminal residue" evidence="1">
    <location>
        <position position="1"/>
    </location>
</feature>
<proteinExistence type="predicted"/>
<dbReference type="InterPro" id="IPR031815">
    <property type="entry name" value="DUF5074"/>
</dbReference>
<name>K1U2Z5_9ZZZZ</name>
<protein>
    <submittedName>
        <fullName evidence="1">Lipoprotein</fullName>
    </submittedName>
</protein>
<dbReference type="SUPFAM" id="SSF63829">
    <property type="entry name" value="Calcium-dependent phosphotriesterase"/>
    <property type="match status" value="1"/>
</dbReference>
<sequence length="258" mass="28097">NGSLTWISPEGYVIDDAYKTVNGTELGNVAQDMAFCDGMIYVISQNGEGNAVGATFENDGMLVVMDAKTLKKTAAFTREELSGLNWPSHVAVLDEQHIYIRDNAGVYRLDSTTGTLTFVEGSDGAPKSQFVTMNGKVYTYKSGLMSKILEISTESDAVNSISLPWSVTYDINEVLGIQKSDDGKIWIMTFGFGKPAIGKFDPTTKEIKQHLLGVKVSTGSSGVAFAARGNDIYYADNMTIYHLAFDDDKEDDTNEEGD</sequence>
<dbReference type="EMBL" id="AJWZ01004268">
    <property type="protein sequence ID" value="EKC65906.1"/>
    <property type="molecule type" value="Genomic_DNA"/>
</dbReference>
<feature type="non-terminal residue" evidence="1">
    <location>
        <position position="258"/>
    </location>
</feature>